<name>H8GG70_METAL</name>
<protein>
    <submittedName>
        <fullName evidence="3">Uncharacterized protein</fullName>
    </submittedName>
</protein>
<dbReference type="InterPro" id="IPR011215">
    <property type="entry name" value="StiP_N"/>
</dbReference>
<keyword evidence="4" id="KW-1185">Reference proteome</keyword>
<dbReference type="InterPro" id="IPR028157">
    <property type="entry name" value="PELOTA_dom"/>
</dbReference>
<feature type="domain" description="PELOTA RNA-binding" evidence="2">
    <location>
        <begin position="283"/>
        <end position="361"/>
    </location>
</feature>
<dbReference type="eggNOG" id="COG1358">
    <property type="taxonomic scope" value="Bacteria"/>
</dbReference>
<reference evidence="3 4" key="1">
    <citation type="journal article" date="2013" name="Genome Announc.">
        <title>Genome Sequence of the Obligate Gammaproteobacterial Methanotroph Methylomicrobium album Strain BG8.</title>
        <authorList>
            <person name="Kits K.D."/>
            <person name="Kalyuzhnaya M.G."/>
            <person name="Klotz M.G."/>
            <person name="Jetten M.S."/>
            <person name="Op den Camp H.J."/>
            <person name="Vuilleumier S."/>
            <person name="Bringel F."/>
            <person name="Dispirito A.A."/>
            <person name="Murrell J.C."/>
            <person name="Bruce D."/>
            <person name="Cheng J.F."/>
            <person name="Copeland A."/>
            <person name="Goodwin L."/>
            <person name="Hauser L."/>
            <person name="Lajus A."/>
            <person name="Land M.L."/>
            <person name="Lapidus A."/>
            <person name="Lucas S."/>
            <person name="Medigue C."/>
            <person name="Pitluck S."/>
            <person name="Woyke T."/>
            <person name="Zeytun A."/>
            <person name="Stein L.Y."/>
        </authorList>
    </citation>
    <scope>NUCLEOTIDE SEQUENCE [LARGE SCALE GENOMIC DNA]</scope>
    <source>
        <strain evidence="3 4">BG8</strain>
    </source>
</reference>
<dbReference type="HOGENOM" id="CLU_032640_1_0_6"/>
<evidence type="ECO:0000259" key="1">
    <source>
        <dbReference type="Pfam" id="PF11202"/>
    </source>
</evidence>
<gene>
    <name evidence="3" type="ORF">Metal_2254</name>
</gene>
<dbReference type="Pfam" id="PF11202">
    <property type="entry name" value="StiP"/>
    <property type="match status" value="1"/>
</dbReference>
<accession>H8GG70</accession>
<proteinExistence type="predicted"/>
<dbReference type="Proteomes" id="UP000005090">
    <property type="component" value="Chromosome"/>
</dbReference>
<dbReference type="Pfam" id="PF15608">
    <property type="entry name" value="PELOTA_1"/>
    <property type="match status" value="1"/>
</dbReference>
<dbReference type="InterPro" id="IPR048336">
    <property type="entry name" value="StiP-like"/>
</dbReference>
<evidence type="ECO:0000313" key="3">
    <source>
        <dbReference type="EMBL" id="EIC29994.1"/>
    </source>
</evidence>
<dbReference type="AlphaFoldDB" id="H8GG70"/>
<evidence type="ECO:0000313" key="4">
    <source>
        <dbReference type="Proteomes" id="UP000005090"/>
    </source>
</evidence>
<dbReference type="RefSeq" id="WP_005372299.1">
    <property type="nucleotide sequence ID" value="NZ_CM001475.1"/>
</dbReference>
<sequence length="363" mass="40115">MTVPFTGSYSADDVEFLLTPIEMEDTPVAVKEALIQSGRRHYSEMLTREALPTDAYVQLFHDALALNGRRMAGHLLALAERIVRLRKGQIALVSLARAGTPVGVLLKHVLQRHFARKAAHYSLSILRDKGIDRNALRHILQRHPPESLVFVDGWTGKGVIAGELAASLEDFAASAGIRIAADLFVLADLSGSAAVAASHEDYLIPSCVLNSTVSGLISRSVWRQGIGGPAAFHGCLYYKEFEPHDLSRFFVDAMLDYAEEVYRQSGVPASEERYDSKRLKAVSLDFLKAVAQQYRISHYNYIKPGIGEATRVLLRREAGRLLLGNPDSEATRHLLWLAESKSIPIEVCPDMPYRAAALIKEVK</sequence>
<organism evidence="3 4">
    <name type="scientific">Methylomicrobium album BG8</name>
    <dbReference type="NCBI Taxonomy" id="686340"/>
    <lineage>
        <taxon>Bacteria</taxon>
        <taxon>Pseudomonadati</taxon>
        <taxon>Pseudomonadota</taxon>
        <taxon>Gammaproteobacteria</taxon>
        <taxon>Methylococcales</taxon>
        <taxon>Methylococcaceae</taxon>
        <taxon>Methylomicrobium</taxon>
    </lineage>
</organism>
<dbReference type="EMBL" id="CM001475">
    <property type="protein sequence ID" value="EIC29994.1"/>
    <property type="molecule type" value="Genomic_DNA"/>
</dbReference>
<evidence type="ECO:0000259" key="2">
    <source>
        <dbReference type="Pfam" id="PF15608"/>
    </source>
</evidence>
<dbReference type="PIRSF" id="PIRSF020979">
    <property type="entry name" value="UCP020979"/>
    <property type="match status" value="1"/>
</dbReference>
<feature type="domain" description="Cysteine protease StiP N-terminal" evidence="1">
    <location>
        <begin position="7"/>
        <end position="254"/>
    </location>
</feature>
<dbReference type="STRING" id="686340.Metal_2254"/>